<sequence length="137" mass="15511">MTDDEKPKLLSSGNPQIPKGDGDGPVQAYIAAMPGWKSDVGRRIDALVERAFPEVRKAVKWNTPLYGKDDGWFFSMYCYKRYVQLTFMRGTSLSPVPPKSSKIEGTRYLDIHQEDELDEALIEDWVKQACRLPGVSL</sequence>
<dbReference type="RefSeq" id="WP_245749745.1">
    <property type="nucleotide sequence ID" value="NZ_FOPF01000016.1"/>
</dbReference>
<proteinExistence type="predicted"/>
<organism evidence="3 4">
    <name type="scientific">Palleronia marisminoris</name>
    <dbReference type="NCBI Taxonomy" id="315423"/>
    <lineage>
        <taxon>Bacteria</taxon>
        <taxon>Pseudomonadati</taxon>
        <taxon>Pseudomonadota</taxon>
        <taxon>Alphaproteobacteria</taxon>
        <taxon>Rhodobacterales</taxon>
        <taxon>Roseobacteraceae</taxon>
        <taxon>Palleronia</taxon>
    </lineage>
</organism>
<dbReference type="Proteomes" id="UP000193870">
    <property type="component" value="Unassembled WGS sequence"/>
</dbReference>
<name>A0A1Y5TPM0_9RHOB</name>
<dbReference type="Gene3D" id="3.90.1150.200">
    <property type="match status" value="1"/>
</dbReference>
<gene>
    <name evidence="3" type="ORF">PAM7066_03460</name>
</gene>
<dbReference type="STRING" id="315423.SAMN04488020_11610"/>
<feature type="domain" description="YdhG-like" evidence="2">
    <location>
        <begin position="39"/>
        <end position="129"/>
    </location>
</feature>
<reference evidence="3 4" key="1">
    <citation type="submission" date="2017-03" db="EMBL/GenBank/DDBJ databases">
        <authorList>
            <person name="Afonso C.L."/>
            <person name="Miller P.J."/>
            <person name="Scott M.A."/>
            <person name="Spackman E."/>
            <person name="Goraichik I."/>
            <person name="Dimitrov K.M."/>
            <person name="Suarez D.L."/>
            <person name="Swayne D.E."/>
        </authorList>
    </citation>
    <scope>NUCLEOTIDE SEQUENCE [LARGE SCALE GENOMIC DNA]</scope>
    <source>
        <strain evidence="3 4">CECT 7066</strain>
    </source>
</reference>
<protein>
    <recommendedName>
        <fullName evidence="2">YdhG-like domain-containing protein</fullName>
    </recommendedName>
</protein>
<keyword evidence="4" id="KW-1185">Reference proteome</keyword>
<dbReference type="InterPro" id="IPR014922">
    <property type="entry name" value="YdhG-like"/>
</dbReference>
<dbReference type="Pfam" id="PF08818">
    <property type="entry name" value="DUF1801"/>
    <property type="match status" value="1"/>
</dbReference>
<accession>A0A1Y5TPM0</accession>
<evidence type="ECO:0000313" key="4">
    <source>
        <dbReference type="Proteomes" id="UP000193870"/>
    </source>
</evidence>
<dbReference type="AlphaFoldDB" id="A0A1Y5TPM0"/>
<dbReference type="EMBL" id="FWFV01000015">
    <property type="protein sequence ID" value="SLN68542.1"/>
    <property type="molecule type" value="Genomic_DNA"/>
</dbReference>
<evidence type="ECO:0000259" key="2">
    <source>
        <dbReference type="Pfam" id="PF08818"/>
    </source>
</evidence>
<dbReference type="SUPFAM" id="SSF159888">
    <property type="entry name" value="YdhG-like"/>
    <property type="match status" value="1"/>
</dbReference>
<evidence type="ECO:0000313" key="3">
    <source>
        <dbReference type="EMBL" id="SLN68542.1"/>
    </source>
</evidence>
<evidence type="ECO:0000256" key="1">
    <source>
        <dbReference type="SAM" id="MobiDB-lite"/>
    </source>
</evidence>
<feature type="region of interest" description="Disordered" evidence="1">
    <location>
        <begin position="1"/>
        <end position="24"/>
    </location>
</feature>